<evidence type="ECO:0000313" key="4">
    <source>
        <dbReference type="EMBL" id="QDV57129.1"/>
    </source>
</evidence>
<dbReference type="OrthoDB" id="278031at2"/>
<dbReference type="InterPro" id="IPR050595">
    <property type="entry name" value="Bact_response_regulator"/>
</dbReference>
<dbReference type="SMART" id="SM00448">
    <property type="entry name" value="REC"/>
    <property type="match status" value="1"/>
</dbReference>
<protein>
    <submittedName>
        <fullName evidence="4">Chemotaxis protein CheY</fullName>
    </submittedName>
</protein>
<dbReference type="PROSITE" id="PS50110">
    <property type="entry name" value="RESPONSE_REGULATORY"/>
    <property type="match status" value="1"/>
</dbReference>
<evidence type="ECO:0000256" key="1">
    <source>
        <dbReference type="ARBA" id="ARBA00022553"/>
    </source>
</evidence>
<accession>A0A518IVL4</accession>
<dbReference type="PANTHER" id="PTHR44591">
    <property type="entry name" value="STRESS RESPONSE REGULATOR PROTEIN 1"/>
    <property type="match status" value="1"/>
</dbReference>
<feature type="domain" description="Response regulatory" evidence="3">
    <location>
        <begin position="9"/>
        <end position="127"/>
    </location>
</feature>
<evidence type="ECO:0000256" key="2">
    <source>
        <dbReference type="PROSITE-ProRule" id="PRU00169"/>
    </source>
</evidence>
<feature type="modified residue" description="4-aspartylphosphate" evidence="2">
    <location>
        <position position="58"/>
    </location>
</feature>
<dbReference type="Gene3D" id="3.40.50.2300">
    <property type="match status" value="1"/>
</dbReference>
<organism evidence="4 5">
    <name type="scientific">Rosistilla oblonga</name>
    <dbReference type="NCBI Taxonomy" id="2527990"/>
    <lineage>
        <taxon>Bacteria</taxon>
        <taxon>Pseudomonadati</taxon>
        <taxon>Planctomycetota</taxon>
        <taxon>Planctomycetia</taxon>
        <taxon>Pirellulales</taxon>
        <taxon>Pirellulaceae</taxon>
        <taxon>Rosistilla</taxon>
    </lineage>
</organism>
<keyword evidence="1 2" id="KW-0597">Phosphoprotein</keyword>
<dbReference type="SUPFAM" id="SSF52172">
    <property type="entry name" value="CheY-like"/>
    <property type="match status" value="1"/>
</dbReference>
<dbReference type="CDD" id="cd00156">
    <property type="entry name" value="REC"/>
    <property type="match status" value="1"/>
</dbReference>
<dbReference type="GO" id="GO:0000160">
    <property type="term" value="P:phosphorelay signal transduction system"/>
    <property type="evidence" value="ECO:0007669"/>
    <property type="project" value="InterPro"/>
</dbReference>
<dbReference type="AlphaFoldDB" id="A0A518IVL4"/>
<proteinExistence type="predicted"/>
<sequence length="167" mass="18408">MPNSEQPKRCVIADDVRASREILKSWLSDCNFECSLATDGNEAWEMIQRAPTDMLITDIEMPNCCGLELLQRIRADPSPQIQSIPVLMITSLHDGQIQQTIRRLGGNGLLAKPLDQYSTYSIVLAVLAAGDDRDSLLVSDPNGKINGDGLVSPTFRRLLKPLFASEP</sequence>
<dbReference type="Proteomes" id="UP000316770">
    <property type="component" value="Chromosome"/>
</dbReference>
<dbReference type="InterPro" id="IPR001789">
    <property type="entry name" value="Sig_transdc_resp-reg_receiver"/>
</dbReference>
<gene>
    <name evidence="4" type="primary">cheY_3</name>
    <name evidence="4" type="ORF">Mal33_31300</name>
</gene>
<dbReference type="InterPro" id="IPR011006">
    <property type="entry name" value="CheY-like_superfamily"/>
</dbReference>
<dbReference type="Pfam" id="PF00072">
    <property type="entry name" value="Response_reg"/>
    <property type="match status" value="1"/>
</dbReference>
<dbReference type="PANTHER" id="PTHR44591:SF23">
    <property type="entry name" value="CHEY SUBFAMILY"/>
    <property type="match status" value="1"/>
</dbReference>
<reference evidence="4 5" key="1">
    <citation type="submission" date="2019-02" db="EMBL/GenBank/DDBJ databases">
        <title>Deep-cultivation of Planctomycetes and their phenomic and genomic characterization uncovers novel biology.</title>
        <authorList>
            <person name="Wiegand S."/>
            <person name="Jogler M."/>
            <person name="Boedeker C."/>
            <person name="Pinto D."/>
            <person name="Vollmers J."/>
            <person name="Rivas-Marin E."/>
            <person name="Kohn T."/>
            <person name="Peeters S.H."/>
            <person name="Heuer A."/>
            <person name="Rast P."/>
            <person name="Oberbeckmann S."/>
            <person name="Bunk B."/>
            <person name="Jeske O."/>
            <person name="Meyerdierks A."/>
            <person name="Storesund J.E."/>
            <person name="Kallscheuer N."/>
            <person name="Luecker S."/>
            <person name="Lage O.M."/>
            <person name="Pohl T."/>
            <person name="Merkel B.J."/>
            <person name="Hornburger P."/>
            <person name="Mueller R.-W."/>
            <person name="Bruemmer F."/>
            <person name="Labrenz M."/>
            <person name="Spormann A.M."/>
            <person name="Op den Camp H."/>
            <person name="Overmann J."/>
            <person name="Amann R."/>
            <person name="Jetten M.S.M."/>
            <person name="Mascher T."/>
            <person name="Medema M.H."/>
            <person name="Devos D.P."/>
            <person name="Kaster A.-K."/>
            <person name="Ovreas L."/>
            <person name="Rohde M."/>
            <person name="Galperin M.Y."/>
            <person name="Jogler C."/>
        </authorList>
    </citation>
    <scope>NUCLEOTIDE SEQUENCE [LARGE SCALE GENOMIC DNA]</scope>
    <source>
        <strain evidence="4 5">Mal33</strain>
    </source>
</reference>
<evidence type="ECO:0000313" key="5">
    <source>
        <dbReference type="Proteomes" id="UP000316770"/>
    </source>
</evidence>
<dbReference type="EMBL" id="CP036318">
    <property type="protein sequence ID" value="QDV57129.1"/>
    <property type="molecule type" value="Genomic_DNA"/>
</dbReference>
<dbReference type="RefSeq" id="WP_145123366.1">
    <property type="nucleotide sequence ID" value="NZ_CP036292.1"/>
</dbReference>
<keyword evidence="5" id="KW-1185">Reference proteome</keyword>
<evidence type="ECO:0000259" key="3">
    <source>
        <dbReference type="PROSITE" id="PS50110"/>
    </source>
</evidence>
<name>A0A518IVL4_9BACT</name>